<dbReference type="Proteomes" id="UP000198850">
    <property type="component" value="Unassembled WGS sequence"/>
</dbReference>
<sequence length="169" mass="19384">MKTVLLLLFVWLKIGTPDLSACRRLLDGSFGSEKVTGQFYGQLKDVDEDDAPVMLGFRAMSEFMMSKHLVNPFSRISHFNRGRRLLEAAIEKDHTSAELLFFRLAIQSNAPSLLRYSSNIREDKLNLICYLKTGANQPHADKELHKRIKYYLLVNPYCTGEEKTLIKTL</sequence>
<accession>A0A1H4H0W9</accession>
<evidence type="ECO:0008006" key="3">
    <source>
        <dbReference type="Google" id="ProtNLM"/>
    </source>
</evidence>
<keyword evidence="2" id="KW-1185">Reference proteome</keyword>
<evidence type="ECO:0000313" key="2">
    <source>
        <dbReference type="Proteomes" id="UP000198850"/>
    </source>
</evidence>
<gene>
    <name evidence="1" type="ORF">SAMN05443550_112152</name>
</gene>
<evidence type="ECO:0000313" key="1">
    <source>
        <dbReference type="EMBL" id="SEB15396.1"/>
    </source>
</evidence>
<dbReference type="EMBL" id="FNRA01000012">
    <property type="protein sequence ID" value="SEB15396.1"/>
    <property type="molecule type" value="Genomic_DNA"/>
</dbReference>
<organism evidence="1 2">
    <name type="scientific">Pedobacter hartonius</name>
    <dbReference type="NCBI Taxonomy" id="425514"/>
    <lineage>
        <taxon>Bacteria</taxon>
        <taxon>Pseudomonadati</taxon>
        <taxon>Bacteroidota</taxon>
        <taxon>Sphingobacteriia</taxon>
        <taxon>Sphingobacteriales</taxon>
        <taxon>Sphingobacteriaceae</taxon>
        <taxon>Pedobacter</taxon>
    </lineage>
</organism>
<reference evidence="1 2" key="1">
    <citation type="submission" date="2016-10" db="EMBL/GenBank/DDBJ databases">
        <authorList>
            <person name="de Groot N.N."/>
        </authorList>
    </citation>
    <scope>NUCLEOTIDE SEQUENCE [LARGE SCALE GENOMIC DNA]</scope>
    <source>
        <strain evidence="1 2">DSM 19033</strain>
    </source>
</reference>
<name>A0A1H4H0W9_9SPHI</name>
<proteinExistence type="predicted"/>
<dbReference type="AlphaFoldDB" id="A0A1H4H0W9"/>
<dbReference type="STRING" id="425514.SAMN05443550_112152"/>
<dbReference type="OrthoDB" id="663842at2"/>
<dbReference type="RefSeq" id="WP_090559443.1">
    <property type="nucleotide sequence ID" value="NZ_FNRA01000012.1"/>
</dbReference>
<protein>
    <recommendedName>
        <fullName evidence="3">Tetratricopeptide repeat-containing protein</fullName>
    </recommendedName>
</protein>